<dbReference type="InterPro" id="IPR036291">
    <property type="entry name" value="NAD(P)-bd_dom_sf"/>
</dbReference>
<accession>A0A060ZPY3</accession>
<evidence type="ECO:0000259" key="1">
    <source>
        <dbReference type="Pfam" id="PF01370"/>
    </source>
</evidence>
<gene>
    <name evidence="2" type="ORF">SIRAN2063</name>
</gene>
<dbReference type="AlphaFoldDB" id="A0A060ZPY3"/>
<dbReference type="InterPro" id="IPR050177">
    <property type="entry name" value="Lipid_A_modif_metabolic_enz"/>
</dbReference>
<dbReference type="Pfam" id="PF01370">
    <property type="entry name" value="Epimerase"/>
    <property type="match status" value="1"/>
</dbReference>
<proteinExistence type="predicted"/>
<sequence length="296" mass="32151">MLMPLILVTGATGQVGRRFTKRLLERPAAGTEVRVLVRDEERGAPFAAQGARLMVGDLREEKDLRRAMEGVHAVVNIAAAFRGVPDEEAWAVNRDAAVALGRAAVEAGTSRFLQVSTNLVYGASRGRPFTEDDESRPGGLLWGAYPASKAEAERELLALHREHGLDLRIGSLAFVYGDGDPHVANFLPYSRDWAGDQRLAMVHHADATQALLRLLRAPGGTAGGSVSGRKYNIVDDAPATVVEIHQLMGAPLPEGMTERTADDPWFGITSNLRLRDELGWRPLYPSTWTARDAGVL</sequence>
<protein>
    <submittedName>
        <fullName evidence="2">NAD-dependent epimerase/dehydratase</fullName>
    </submittedName>
</protein>
<dbReference type="Gene3D" id="3.40.50.720">
    <property type="entry name" value="NAD(P)-binding Rossmann-like Domain"/>
    <property type="match status" value="1"/>
</dbReference>
<dbReference type="HOGENOM" id="CLU_007383_6_1_11"/>
<organism evidence="2">
    <name type="scientific">Streptomyces iranensis</name>
    <dbReference type="NCBI Taxonomy" id="576784"/>
    <lineage>
        <taxon>Bacteria</taxon>
        <taxon>Bacillati</taxon>
        <taxon>Actinomycetota</taxon>
        <taxon>Actinomycetes</taxon>
        <taxon>Kitasatosporales</taxon>
        <taxon>Streptomycetaceae</taxon>
        <taxon>Streptomyces</taxon>
        <taxon>Streptomyces violaceusniger group</taxon>
    </lineage>
</organism>
<dbReference type="SUPFAM" id="SSF51735">
    <property type="entry name" value="NAD(P)-binding Rossmann-fold domains"/>
    <property type="match status" value="1"/>
</dbReference>
<feature type="domain" description="NAD-dependent epimerase/dehydratase" evidence="1">
    <location>
        <begin position="6"/>
        <end position="192"/>
    </location>
</feature>
<dbReference type="EMBL" id="LK022848">
    <property type="protein sequence ID" value="CDR05087.1"/>
    <property type="molecule type" value="Genomic_DNA"/>
</dbReference>
<dbReference type="PANTHER" id="PTHR43245">
    <property type="entry name" value="BIFUNCTIONAL POLYMYXIN RESISTANCE PROTEIN ARNA"/>
    <property type="match status" value="1"/>
</dbReference>
<name>A0A060ZPY3_9ACTN</name>
<evidence type="ECO:0000313" key="2">
    <source>
        <dbReference type="EMBL" id="CDR05087.1"/>
    </source>
</evidence>
<dbReference type="InterPro" id="IPR001509">
    <property type="entry name" value="Epimerase_deHydtase"/>
</dbReference>
<reference evidence="2" key="1">
    <citation type="submission" date="2014-05" db="EMBL/GenBank/DDBJ databases">
        <authorList>
            <person name="Horn Fabian"/>
        </authorList>
    </citation>
    <scope>NUCLEOTIDE SEQUENCE</scope>
</reference>